<dbReference type="EMBL" id="JAFBEI010000014">
    <property type="protein sequence ID" value="MBM7636042.1"/>
    <property type="molecule type" value="Genomic_DNA"/>
</dbReference>
<feature type="transmembrane region" description="Helical" evidence="1">
    <location>
        <begin position="132"/>
        <end position="150"/>
    </location>
</feature>
<feature type="transmembrane region" description="Helical" evidence="1">
    <location>
        <begin position="162"/>
        <end position="180"/>
    </location>
</feature>
<keyword evidence="1" id="KW-1133">Transmembrane helix</keyword>
<feature type="transmembrane region" description="Helical" evidence="1">
    <location>
        <begin position="200"/>
        <end position="220"/>
    </location>
</feature>
<feature type="transmembrane region" description="Helical" evidence="1">
    <location>
        <begin position="330"/>
        <end position="349"/>
    </location>
</feature>
<feature type="transmembrane region" description="Helical" evidence="1">
    <location>
        <begin position="232"/>
        <end position="251"/>
    </location>
</feature>
<protein>
    <submittedName>
        <fullName evidence="3">Surface polysaccharide O-acyltransferase-like enzyme</fullName>
    </submittedName>
</protein>
<evidence type="ECO:0000259" key="2">
    <source>
        <dbReference type="Pfam" id="PF01757"/>
    </source>
</evidence>
<feature type="transmembrane region" description="Helical" evidence="1">
    <location>
        <begin position="271"/>
        <end position="289"/>
    </location>
</feature>
<keyword evidence="1" id="KW-0812">Transmembrane</keyword>
<feature type="transmembrane region" description="Helical" evidence="1">
    <location>
        <begin position="51"/>
        <end position="73"/>
    </location>
</feature>
<dbReference type="InterPro" id="IPR002656">
    <property type="entry name" value="Acyl_transf_3_dom"/>
</dbReference>
<dbReference type="Pfam" id="PF01757">
    <property type="entry name" value="Acyl_transf_3"/>
    <property type="match status" value="1"/>
</dbReference>
<evidence type="ECO:0000313" key="4">
    <source>
        <dbReference type="Proteomes" id="UP000809081"/>
    </source>
</evidence>
<reference evidence="3 4" key="1">
    <citation type="submission" date="2021-01" db="EMBL/GenBank/DDBJ databases">
        <title>Genomic Encyclopedia of Type Strains, Phase IV (KMG-IV): sequencing the most valuable type-strain genomes for metagenomic binning, comparative biology and taxonomic classification.</title>
        <authorList>
            <person name="Goeker M."/>
        </authorList>
    </citation>
    <scope>NUCLEOTIDE SEQUENCE [LARGE SCALE GENOMIC DNA]</scope>
    <source>
        <strain evidence="3 4">DSM 27513</strain>
    </source>
</reference>
<feature type="transmembrane region" description="Helical" evidence="1">
    <location>
        <begin position="301"/>
        <end position="324"/>
    </location>
</feature>
<organism evidence="3 4">
    <name type="scientific">Streptococcus saliviloxodontae</name>
    <dbReference type="NCBI Taxonomy" id="1349416"/>
    <lineage>
        <taxon>Bacteria</taxon>
        <taxon>Bacillati</taxon>
        <taxon>Bacillota</taxon>
        <taxon>Bacilli</taxon>
        <taxon>Lactobacillales</taxon>
        <taxon>Streptococcaceae</taxon>
        <taxon>Streptococcus</taxon>
    </lineage>
</organism>
<comment type="caution">
    <text evidence="3">The sequence shown here is derived from an EMBL/GenBank/DDBJ whole genome shotgun (WGS) entry which is preliminary data.</text>
</comment>
<feature type="transmembrane region" description="Helical" evidence="1">
    <location>
        <begin position="94"/>
        <end position="120"/>
    </location>
</feature>
<evidence type="ECO:0000256" key="1">
    <source>
        <dbReference type="SAM" id="Phobius"/>
    </source>
</evidence>
<dbReference type="Proteomes" id="UP000809081">
    <property type="component" value="Unassembled WGS sequence"/>
</dbReference>
<evidence type="ECO:0000313" key="3">
    <source>
        <dbReference type="EMBL" id="MBM7636042.1"/>
    </source>
</evidence>
<accession>A0ABS2PL90</accession>
<proteinExistence type="predicted"/>
<keyword evidence="1" id="KW-0472">Membrane</keyword>
<sequence length="362" mass="41673">MIKTIKNKGRQLEFDVAKVFAIFFMVLIHVYETINGSENGVLASKTWEIFLEFVGGPLAAPIFMLAMGVGMVYTRHNTTKDFAKRGVQLLGLGYLLNFLRGVFPLLLGNFVTTTLGWQLAENRTHFNLLENLMTVDILPFAGLTFLLVALLKQLRFKTWQMLLLALILSTLGMTVGRLTGSHTLETYVVGLLFYFNQYTSFPLTLWFVYPIFGMFFGELLQQTDNKDRFYQTVLQVALVTFITITAVAYYFNIDYRYFFTSDFYYQQNPLSTLWTLSIVLIAMYLYYQLSKLITSNFILSWTKFIGSNLNQIYIIHWLIIPYIVGFVGNITPITATLLSLCIMLFSICIRKGYLLLKDKDLQ</sequence>
<feature type="transmembrane region" description="Helical" evidence="1">
    <location>
        <begin position="12"/>
        <end position="31"/>
    </location>
</feature>
<dbReference type="RefSeq" id="WP_205016936.1">
    <property type="nucleotide sequence ID" value="NZ_JAFBEI010000014.1"/>
</dbReference>
<gene>
    <name evidence="3" type="ORF">JOC31_000861</name>
</gene>
<keyword evidence="4" id="KW-1185">Reference proteome</keyword>
<name>A0ABS2PL90_9STRE</name>
<feature type="domain" description="Acyltransferase 3" evidence="2">
    <location>
        <begin position="13"/>
        <end position="348"/>
    </location>
</feature>